<name>A0A0M9VV93_ESCWE</name>
<comment type="caution">
    <text evidence="1">The sequence shown here is derived from an EMBL/GenBank/DDBJ whole genome shotgun (WGS) entry which is preliminary data.</text>
</comment>
<dbReference type="EMBL" id="LGSR01000013">
    <property type="protein sequence ID" value="KOS20749.1"/>
    <property type="molecule type" value="Genomic_DNA"/>
</dbReference>
<organism evidence="1 2">
    <name type="scientific">Escovopsis weberi</name>
    <dbReference type="NCBI Taxonomy" id="150374"/>
    <lineage>
        <taxon>Eukaryota</taxon>
        <taxon>Fungi</taxon>
        <taxon>Dikarya</taxon>
        <taxon>Ascomycota</taxon>
        <taxon>Pezizomycotina</taxon>
        <taxon>Sordariomycetes</taxon>
        <taxon>Hypocreomycetidae</taxon>
        <taxon>Hypocreales</taxon>
        <taxon>Hypocreaceae</taxon>
        <taxon>Escovopsis</taxon>
    </lineage>
</organism>
<dbReference type="Proteomes" id="UP000053831">
    <property type="component" value="Unassembled WGS sequence"/>
</dbReference>
<protein>
    <submittedName>
        <fullName evidence="1">Uncharacterized protein</fullName>
    </submittedName>
</protein>
<gene>
    <name evidence="1" type="ORF">ESCO_004315</name>
</gene>
<keyword evidence="2" id="KW-1185">Reference proteome</keyword>
<dbReference type="AlphaFoldDB" id="A0A0M9VV93"/>
<evidence type="ECO:0000313" key="1">
    <source>
        <dbReference type="EMBL" id="KOS20749.1"/>
    </source>
</evidence>
<accession>A0A0M9VV93</accession>
<proteinExistence type="predicted"/>
<sequence>MSNTVSASTIPGQAGSIGFVAAPGQNRTLTPEDMGRIRRGMVIATPSRHMLEAGISLQAASGFTASFKDQALPGF</sequence>
<evidence type="ECO:0000313" key="2">
    <source>
        <dbReference type="Proteomes" id="UP000053831"/>
    </source>
</evidence>
<dbReference type="OrthoDB" id="5342685at2759"/>
<reference evidence="1 2" key="1">
    <citation type="submission" date="2015-07" db="EMBL/GenBank/DDBJ databases">
        <title>The genome of the fungus Escovopsis weberi, a specialized disease agent of ant agriculture.</title>
        <authorList>
            <person name="de Man T.J."/>
            <person name="Stajich J.E."/>
            <person name="Kubicek C.P."/>
            <person name="Chenthamara K."/>
            <person name="Atanasova L."/>
            <person name="Druzhinina I.S."/>
            <person name="Birnbaum S."/>
            <person name="Barribeau S.M."/>
            <person name="Teiling C."/>
            <person name="Suen G."/>
            <person name="Currie C."/>
            <person name="Gerardo N.M."/>
        </authorList>
    </citation>
    <scope>NUCLEOTIDE SEQUENCE [LARGE SCALE GENOMIC DNA]</scope>
</reference>